<dbReference type="RefSeq" id="WP_003861438.1">
    <property type="nucleotide sequence ID" value="NZ_CP011309.1"/>
</dbReference>
<dbReference type="PATRIC" id="fig|92706.3.peg.1416"/>
<accession>A0A0F6WQD6</accession>
<proteinExistence type="predicted"/>
<sequence>MATALAPYPLDSPVLEKDLIDTVVANAKAVDKAELDARYILKLLAEQGKISVGALATPTVVSWKWRAPCVSFPARTCLLPSLCANTA</sequence>
<dbReference type="Proteomes" id="UP000034037">
    <property type="component" value="Chromosome"/>
</dbReference>
<keyword evidence="2" id="KW-1185">Reference proteome</keyword>
<dbReference type="EMBL" id="CP011309">
    <property type="protein sequence ID" value="AKF27288.1"/>
    <property type="molecule type" value="Genomic_DNA"/>
</dbReference>
<organism evidence="1 2">
    <name type="scientific">[Brevibacterium] flavum</name>
    <dbReference type="NCBI Taxonomy" id="92706"/>
    <lineage>
        <taxon>Bacteria</taxon>
        <taxon>Bacillati</taxon>
        <taxon>Actinomycetota</taxon>
        <taxon>Actinomycetes</taxon>
        <taxon>Mycobacteriales</taxon>
        <taxon>Corynebacteriaceae</taxon>
        <taxon>Corynebacterium</taxon>
    </lineage>
</organism>
<name>A0A0F6WQD6_9CORY</name>
<reference evidence="1 2" key="1">
    <citation type="submission" date="2015-04" db="EMBL/GenBank/DDBJ databases">
        <title>Complete Genome Sequence of Brevibacterium flavum ATCC 15168.</title>
        <authorList>
            <person name="Ahn J."/>
            <person name="Park G."/>
            <person name="Jeon W."/>
            <person name="Jang Y."/>
            <person name="Jang M."/>
            <person name="Lee H."/>
            <person name="Lee H."/>
        </authorList>
    </citation>
    <scope>NUCLEOTIDE SEQUENCE [LARGE SCALE GENOMIC DNA]</scope>
    <source>
        <strain evidence="1 2">ATCC 15168</strain>
    </source>
</reference>
<protein>
    <submittedName>
        <fullName evidence="1">Uncharacterized protein</fullName>
    </submittedName>
</protein>
<dbReference type="HOGENOM" id="CLU_2478051_0_0_11"/>
<evidence type="ECO:0000313" key="1">
    <source>
        <dbReference type="EMBL" id="AKF27288.1"/>
    </source>
</evidence>
<evidence type="ECO:0000313" key="2">
    <source>
        <dbReference type="Proteomes" id="UP000034037"/>
    </source>
</evidence>
<gene>
    <name evidence="1" type="ORF">YH66_06820</name>
</gene>
<dbReference type="AlphaFoldDB" id="A0A0F6WQD6"/>